<dbReference type="Proteomes" id="UP000748756">
    <property type="component" value="Unassembled WGS sequence"/>
</dbReference>
<dbReference type="InterPro" id="IPR036188">
    <property type="entry name" value="FAD/NAD-bd_sf"/>
</dbReference>
<evidence type="ECO:0000313" key="5">
    <source>
        <dbReference type="EMBL" id="KAF9136762.1"/>
    </source>
</evidence>
<evidence type="ECO:0000256" key="3">
    <source>
        <dbReference type="ARBA" id="ARBA00023002"/>
    </source>
</evidence>
<dbReference type="Gene3D" id="3.50.50.60">
    <property type="entry name" value="FAD/NAD(P)-binding domain"/>
    <property type="match status" value="1"/>
</dbReference>
<dbReference type="InterPro" id="IPR002938">
    <property type="entry name" value="FAD-bd"/>
</dbReference>
<dbReference type="GO" id="GO:0071949">
    <property type="term" value="F:FAD binding"/>
    <property type="evidence" value="ECO:0007669"/>
    <property type="project" value="InterPro"/>
</dbReference>
<dbReference type="OrthoDB" id="2427137at2759"/>
<dbReference type="Pfam" id="PF01494">
    <property type="entry name" value="FAD_binding_3"/>
    <property type="match status" value="1"/>
</dbReference>
<keyword evidence="3" id="KW-0560">Oxidoreductase</keyword>
<name>A0A9P5RPQ4_9FUNG</name>
<keyword evidence="2" id="KW-0274">FAD</keyword>
<dbReference type="EMBL" id="JAAAUQ010001632">
    <property type="protein sequence ID" value="KAF9136762.1"/>
    <property type="molecule type" value="Genomic_DNA"/>
</dbReference>
<evidence type="ECO:0000313" key="6">
    <source>
        <dbReference type="Proteomes" id="UP000748756"/>
    </source>
</evidence>
<reference evidence="5" key="1">
    <citation type="journal article" date="2020" name="Fungal Divers.">
        <title>Resolving the Mortierellaceae phylogeny through synthesis of multi-gene phylogenetics and phylogenomics.</title>
        <authorList>
            <person name="Vandepol N."/>
            <person name="Liber J."/>
            <person name="Desiro A."/>
            <person name="Na H."/>
            <person name="Kennedy M."/>
            <person name="Barry K."/>
            <person name="Grigoriev I.V."/>
            <person name="Miller A.N."/>
            <person name="O'Donnell K."/>
            <person name="Stajich J.E."/>
            <person name="Bonito G."/>
        </authorList>
    </citation>
    <scope>NUCLEOTIDE SEQUENCE</scope>
    <source>
        <strain evidence="5">NRRL 6426</strain>
    </source>
</reference>
<protein>
    <recommendedName>
        <fullName evidence="4">FAD-binding domain-containing protein</fullName>
    </recommendedName>
</protein>
<keyword evidence="1" id="KW-0285">Flavoprotein</keyword>
<dbReference type="GO" id="GO:0016491">
    <property type="term" value="F:oxidoreductase activity"/>
    <property type="evidence" value="ECO:0007669"/>
    <property type="project" value="UniProtKB-KW"/>
</dbReference>
<feature type="domain" description="FAD-binding" evidence="4">
    <location>
        <begin position="9"/>
        <end position="73"/>
    </location>
</feature>
<gene>
    <name evidence="5" type="ORF">BG015_003024</name>
</gene>
<comment type="caution">
    <text evidence="5">The sequence shown here is derived from an EMBL/GenBank/DDBJ whole genome shotgun (WGS) entry which is preliminary data.</text>
</comment>
<organism evidence="5 6">
    <name type="scientific">Linnemannia schmuckeri</name>
    <dbReference type="NCBI Taxonomy" id="64567"/>
    <lineage>
        <taxon>Eukaryota</taxon>
        <taxon>Fungi</taxon>
        <taxon>Fungi incertae sedis</taxon>
        <taxon>Mucoromycota</taxon>
        <taxon>Mortierellomycotina</taxon>
        <taxon>Mortierellomycetes</taxon>
        <taxon>Mortierellales</taxon>
        <taxon>Mortierellaceae</taxon>
        <taxon>Linnemannia</taxon>
    </lineage>
</organism>
<sequence>MSTDDKPTMLIVGASLGGLMLGALLEKSGVPYAIFERATTVKPLGSAMSVGPTLLPTFQQIGIYDNILSIGKYMSFTETYKETLEP</sequence>
<dbReference type="AlphaFoldDB" id="A0A9P5RPQ4"/>
<evidence type="ECO:0000256" key="2">
    <source>
        <dbReference type="ARBA" id="ARBA00022827"/>
    </source>
</evidence>
<evidence type="ECO:0000259" key="4">
    <source>
        <dbReference type="Pfam" id="PF01494"/>
    </source>
</evidence>
<proteinExistence type="predicted"/>
<dbReference type="SUPFAM" id="SSF51905">
    <property type="entry name" value="FAD/NAD(P)-binding domain"/>
    <property type="match status" value="1"/>
</dbReference>
<keyword evidence="6" id="KW-1185">Reference proteome</keyword>
<accession>A0A9P5RPQ4</accession>
<evidence type="ECO:0000256" key="1">
    <source>
        <dbReference type="ARBA" id="ARBA00022630"/>
    </source>
</evidence>